<dbReference type="SMART" id="SM00220">
    <property type="entry name" value="S_TKc"/>
    <property type="match status" value="1"/>
</dbReference>
<dbReference type="SUPFAM" id="SSF56112">
    <property type="entry name" value="Protein kinase-like (PK-like)"/>
    <property type="match status" value="1"/>
</dbReference>
<feature type="compositionally biased region" description="Polar residues" evidence="10">
    <location>
        <begin position="1158"/>
        <end position="1169"/>
    </location>
</feature>
<dbReference type="EMBL" id="CAJVPJ010000273">
    <property type="protein sequence ID" value="CAG8504880.1"/>
    <property type="molecule type" value="Genomic_DNA"/>
</dbReference>
<dbReference type="Gene3D" id="1.10.510.10">
    <property type="entry name" value="Transferase(Phosphotransferase) domain 1"/>
    <property type="match status" value="1"/>
</dbReference>
<dbReference type="PROSITE" id="PS50011">
    <property type="entry name" value="PROTEIN_KINASE_DOM"/>
    <property type="match status" value="1"/>
</dbReference>
<dbReference type="InterPro" id="IPR008271">
    <property type="entry name" value="Ser/Thr_kinase_AS"/>
</dbReference>
<dbReference type="GO" id="GO:0005524">
    <property type="term" value="F:ATP binding"/>
    <property type="evidence" value="ECO:0007669"/>
    <property type="project" value="UniProtKB-KW"/>
</dbReference>
<keyword evidence="3" id="KW-0723">Serine/threonine-protein kinase</keyword>
<dbReference type="OrthoDB" id="162894at2759"/>
<dbReference type="PANTHER" id="PTHR24356">
    <property type="entry name" value="SERINE/THREONINE-PROTEIN KINASE"/>
    <property type="match status" value="1"/>
</dbReference>
<feature type="compositionally biased region" description="Low complexity" evidence="10">
    <location>
        <begin position="1413"/>
        <end position="1449"/>
    </location>
</feature>
<comment type="catalytic activity">
    <reaction evidence="8">
        <text>L-threonyl-[protein] + ATP = O-phospho-L-threonyl-[protein] + ADP + H(+)</text>
        <dbReference type="Rhea" id="RHEA:46608"/>
        <dbReference type="Rhea" id="RHEA-COMP:11060"/>
        <dbReference type="Rhea" id="RHEA-COMP:11605"/>
        <dbReference type="ChEBI" id="CHEBI:15378"/>
        <dbReference type="ChEBI" id="CHEBI:30013"/>
        <dbReference type="ChEBI" id="CHEBI:30616"/>
        <dbReference type="ChEBI" id="CHEBI:61977"/>
        <dbReference type="ChEBI" id="CHEBI:456216"/>
        <dbReference type="EC" id="2.7.11.1"/>
    </reaction>
</comment>
<feature type="region of interest" description="Disordered" evidence="10">
    <location>
        <begin position="632"/>
        <end position="669"/>
    </location>
</feature>
<keyword evidence="6" id="KW-0418">Kinase</keyword>
<feature type="region of interest" description="Disordered" evidence="10">
    <location>
        <begin position="1594"/>
        <end position="1619"/>
    </location>
</feature>
<dbReference type="GO" id="GO:0004674">
    <property type="term" value="F:protein serine/threonine kinase activity"/>
    <property type="evidence" value="ECO:0007669"/>
    <property type="project" value="UniProtKB-KW"/>
</dbReference>
<dbReference type="InterPro" id="IPR000961">
    <property type="entry name" value="AGC-kinase_C"/>
</dbReference>
<keyword evidence="7" id="KW-0067">ATP-binding</keyword>
<feature type="compositionally biased region" description="Low complexity" evidence="10">
    <location>
        <begin position="1511"/>
        <end position="1534"/>
    </location>
</feature>
<evidence type="ECO:0000256" key="1">
    <source>
        <dbReference type="ARBA" id="ARBA00009903"/>
    </source>
</evidence>
<evidence type="ECO:0000256" key="9">
    <source>
        <dbReference type="ARBA" id="ARBA00048679"/>
    </source>
</evidence>
<feature type="compositionally biased region" description="Polar residues" evidence="10">
    <location>
        <begin position="633"/>
        <end position="662"/>
    </location>
</feature>
<dbReference type="CDD" id="cd05579">
    <property type="entry name" value="STKc_MAST_like"/>
    <property type="match status" value="1"/>
</dbReference>
<feature type="region of interest" description="Disordered" evidence="10">
    <location>
        <begin position="1"/>
        <end position="44"/>
    </location>
</feature>
<feature type="compositionally biased region" description="Polar residues" evidence="10">
    <location>
        <begin position="115"/>
        <end position="136"/>
    </location>
</feature>
<name>A0A9N9F275_9GLOM</name>
<organism evidence="13 14">
    <name type="scientific">Paraglomus occultum</name>
    <dbReference type="NCBI Taxonomy" id="144539"/>
    <lineage>
        <taxon>Eukaryota</taxon>
        <taxon>Fungi</taxon>
        <taxon>Fungi incertae sedis</taxon>
        <taxon>Mucoromycota</taxon>
        <taxon>Glomeromycotina</taxon>
        <taxon>Glomeromycetes</taxon>
        <taxon>Paraglomerales</taxon>
        <taxon>Paraglomeraceae</taxon>
        <taxon>Paraglomus</taxon>
    </lineage>
</organism>
<feature type="region of interest" description="Disordered" evidence="10">
    <location>
        <begin position="1413"/>
        <end position="1544"/>
    </location>
</feature>
<gene>
    <name evidence="13" type="ORF">POCULU_LOCUS2766</name>
</gene>
<evidence type="ECO:0000256" key="7">
    <source>
        <dbReference type="ARBA" id="ARBA00022840"/>
    </source>
</evidence>
<evidence type="ECO:0000256" key="4">
    <source>
        <dbReference type="ARBA" id="ARBA00022679"/>
    </source>
</evidence>
<feature type="domain" description="Protein kinase" evidence="11">
    <location>
        <begin position="1005"/>
        <end position="1337"/>
    </location>
</feature>
<evidence type="ECO:0000256" key="5">
    <source>
        <dbReference type="ARBA" id="ARBA00022741"/>
    </source>
</evidence>
<evidence type="ECO:0000256" key="10">
    <source>
        <dbReference type="SAM" id="MobiDB-lite"/>
    </source>
</evidence>
<dbReference type="PANTHER" id="PTHR24356:SF1">
    <property type="entry name" value="SERINE_THREONINE-PROTEIN KINASE GREATWALL"/>
    <property type="match status" value="1"/>
</dbReference>
<dbReference type="EC" id="2.7.11.1" evidence="2"/>
<dbReference type="GO" id="GO:0035556">
    <property type="term" value="P:intracellular signal transduction"/>
    <property type="evidence" value="ECO:0007669"/>
    <property type="project" value="TreeGrafter"/>
</dbReference>
<feature type="compositionally biased region" description="Low complexity" evidence="10">
    <location>
        <begin position="21"/>
        <end position="44"/>
    </location>
</feature>
<keyword evidence="4" id="KW-0808">Transferase</keyword>
<feature type="compositionally biased region" description="Polar residues" evidence="10">
    <location>
        <begin position="1188"/>
        <end position="1213"/>
    </location>
</feature>
<evidence type="ECO:0000256" key="2">
    <source>
        <dbReference type="ARBA" id="ARBA00012513"/>
    </source>
</evidence>
<dbReference type="SMART" id="SM00133">
    <property type="entry name" value="S_TK_X"/>
    <property type="match status" value="1"/>
</dbReference>
<dbReference type="FunFam" id="1.10.510.10:FF:000604">
    <property type="entry name" value="AGC protein kinase"/>
    <property type="match status" value="1"/>
</dbReference>
<protein>
    <recommendedName>
        <fullName evidence="2">non-specific serine/threonine protein kinase</fullName>
        <ecNumber evidence="2">2.7.11.1</ecNumber>
    </recommendedName>
</protein>
<comment type="similarity">
    <text evidence="1">Belongs to the protein kinase superfamily. AGC Ser/Thr protein kinase family.</text>
</comment>
<evidence type="ECO:0000256" key="3">
    <source>
        <dbReference type="ARBA" id="ARBA00022527"/>
    </source>
</evidence>
<evidence type="ECO:0000259" key="12">
    <source>
        <dbReference type="PROSITE" id="PS51285"/>
    </source>
</evidence>
<keyword evidence="5" id="KW-0547">Nucleotide-binding</keyword>
<evidence type="ECO:0000256" key="8">
    <source>
        <dbReference type="ARBA" id="ARBA00047899"/>
    </source>
</evidence>
<feature type="domain" description="AGC-kinase C-terminal" evidence="12">
    <location>
        <begin position="1338"/>
        <end position="1421"/>
    </location>
</feature>
<comment type="caution">
    <text evidence="13">The sequence shown here is derived from an EMBL/GenBank/DDBJ whole genome shotgun (WGS) entry which is preliminary data.</text>
</comment>
<feature type="region of interest" description="Disordered" evidence="10">
    <location>
        <begin position="62"/>
        <end position="146"/>
    </location>
</feature>
<dbReference type="InterPro" id="IPR011009">
    <property type="entry name" value="Kinase-like_dom_sf"/>
</dbReference>
<dbReference type="Pfam" id="PF00069">
    <property type="entry name" value="Pkinase"/>
    <property type="match status" value="2"/>
</dbReference>
<dbReference type="FunFam" id="3.30.200.20:FF:000550">
    <property type="entry name" value="Serine/threonine-protein kinase greatwall"/>
    <property type="match status" value="1"/>
</dbReference>
<keyword evidence="14" id="KW-1185">Reference proteome</keyword>
<evidence type="ECO:0000313" key="13">
    <source>
        <dbReference type="EMBL" id="CAG8504880.1"/>
    </source>
</evidence>
<evidence type="ECO:0000256" key="6">
    <source>
        <dbReference type="ARBA" id="ARBA00022777"/>
    </source>
</evidence>
<comment type="catalytic activity">
    <reaction evidence="9">
        <text>L-seryl-[protein] + ATP = O-phospho-L-seryl-[protein] + ADP + H(+)</text>
        <dbReference type="Rhea" id="RHEA:17989"/>
        <dbReference type="Rhea" id="RHEA-COMP:9863"/>
        <dbReference type="Rhea" id="RHEA-COMP:11604"/>
        <dbReference type="ChEBI" id="CHEBI:15378"/>
        <dbReference type="ChEBI" id="CHEBI:29999"/>
        <dbReference type="ChEBI" id="CHEBI:30616"/>
        <dbReference type="ChEBI" id="CHEBI:83421"/>
        <dbReference type="ChEBI" id="CHEBI:456216"/>
        <dbReference type="EC" id="2.7.11.1"/>
    </reaction>
</comment>
<dbReference type="GO" id="GO:0005634">
    <property type="term" value="C:nucleus"/>
    <property type="evidence" value="ECO:0007669"/>
    <property type="project" value="TreeGrafter"/>
</dbReference>
<evidence type="ECO:0000259" key="11">
    <source>
        <dbReference type="PROSITE" id="PS50011"/>
    </source>
</evidence>
<dbReference type="PROSITE" id="PS00108">
    <property type="entry name" value="PROTEIN_KINASE_ST"/>
    <property type="match status" value="1"/>
</dbReference>
<feature type="compositionally biased region" description="Polar residues" evidence="10">
    <location>
        <begin position="1594"/>
        <end position="1603"/>
    </location>
</feature>
<feature type="compositionally biased region" description="Basic and acidic residues" evidence="10">
    <location>
        <begin position="983"/>
        <end position="995"/>
    </location>
</feature>
<feature type="region of interest" description="Disordered" evidence="10">
    <location>
        <begin position="975"/>
        <end position="997"/>
    </location>
</feature>
<dbReference type="Gene3D" id="3.30.200.20">
    <property type="entry name" value="Phosphorylase Kinase, domain 1"/>
    <property type="match status" value="1"/>
</dbReference>
<feature type="region of interest" description="Disordered" evidence="10">
    <location>
        <begin position="1158"/>
        <end position="1237"/>
    </location>
</feature>
<dbReference type="InterPro" id="IPR000719">
    <property type="entry name" value="Prot_kinase_dom"/>
</dbReference>
<dbReference type="InterPro" id="IPR050236">
    <property type="entry name" value="Ser_Thr_kinase_AGC"/>
</dbReference>
<sequence length="1619" mass="179767">MEDRHPYISRSLPGEHSTHLPASLPSTSISVSPSLSPSLSPNPALAVLPIPVDDYFKARRTRRSLSTSSSSQSLLKRSLSPKPRAHSGLYPPSVYPGTPESDNNSQRSSFEDFDYSTSGTPFNSVSSGNSPLTNTPPYLPHHPSFSLSNRERHHSLFVLSGKFTPLQPTQQQGNELARSASSIRRRTSFQYSPIRFFPDLDPDSQENHVSHLAFIDERSPEFTLPKVKRKLHRDLDEAKSRADRSIQNILDRWYETQQYKDHLSELVYDGLSDEEDKPEPLVIKRNLSHRTLSKLNETALLASDTDDEAASGKLRNKGDDRTLLGVGMGMGKDNIESVSLPGERSKPRAIVNRKKNSERRMVLSNSWPPSTLASSHQRLLARIDRIARRILKTSVQQLLESDVAVEIMKELQEVMETQRKMAVGNAEAEELLAKLVYNFADVTRAVEAMHQSFTPDLSETTTSDGPTVGPEWSVLHSPLPSPSIPLTPITPSSYSLPISPRRNSSAESPAFLAAPPQTYSSPLARHMSIPSPISVSSRPSMEQRRASVNEAVFELTGPFTSSPRPSIDENMMTWNSQMRKEVEQKLHEEMNRDIDLEILKKRAIDGDGDQKKKVKKTKPAVMSFLKSLKNAFHSPTASSGNSPAGSPTRSATQLSTVRSNHLTRPPEKVRSLSFDSSTFSLSRKSSAVSLKDKENLAAGNSASTHGFSDVILCRICEEMIPSHELDAHSETCRVTTEYAFKLHECDGKLGKLVQDVVKRKADILAGDKHGSVQVYNSVKDAEAMENIGLKANNIKETDNRREALRKCEKYSSKLSRIVEEMEKNQIRDEHLLTYGKRLLHVVQEKNESLRLYFSKLRTTNALSGVTSAVVAVMDKDTSTLRAPARDKLGRKQSISSRILSTSAPQRPITINHHFANREFNNMNKDSLAAHRRQESAGSTKSYYNEAAAIPDASPPAPKGGKKLISLFAAMLRGGNARSQSTSREGKDNVSGDKSSKTRVPSIQDFEIIKPISRGAFGKVYLAKKNTTGDLYAIKILKKVDMVRKNMVNHVLAERRVLSLSRTPYIVKLYYAFQSQDYLYLVMEYLIGGDLSSLLQVLSTFDEDMARIYTAEVVLALEYLHTNGITHRDLKPDNMLITADGHIKLTDFGLSRITLPEKNSMSFTSDNKPTSSQKKKLSVSRSKSRADSRGSNASQNRPISTVVASENQRNTQVNFEPDTDTINDKQRSGLQKRAHRQSSKALLGTPDYLAPELLLGIGHSSKVDWWSLGVCLFEFICGYPPFMDDTPESIFRNILNHNIQWPEDDTISPDARDLITRLLNHEPSERPSAEEVKAHPFFKDIDWENIRHQKAPFVPRPNDDQDTSYFDARNQRPDIRRLSSGNLDAIASGIIPKSDNRKSVAYEENAMDAVSIASGGASSNSSVVSGVTGQTTTLDPSNSSLSTSIPSNNTRPKPDLTINTHLKPQRSFSRKSSMQDDPSASLQVKPTQKRRPSLLLLKQRQRKQSVSYSQDTSSASVTPTTSTAIPSTATSISSRRSTRADNSPVMFDYEQPQQEEDDDDEFELNSQGRPNDVCGNEFDAFLYKGVSFLGDVNQKLSSASTPNSAGLRLSGDVSDDGKGK</sequence>
<dbReference type="Proteomes" id="UP000789572">
    <property type="component" value="Unassembled WGS sequence"/>
</dbReference>
<reference evidence="13" key="1">
    <citation type="submission" date="2021-06" db="EMBL/GenBank/DDBJ databases">
        <authorList>
            <person name="Kallberg Y."/>
            <person name="Tangrot J."/>
            <person name="Rosling A."/>
        </authorList>
    </citation>
    <scope>NUCLEOTIDE SEQUENCE</scope>
    <source>
        <strain evidence="13">IA702</strain>
    </source>
</reference>
<evidence type="ECO:0000313" key="14">
    <source>
        <dbReference type="Proteomes" id="UP000789572"/>
    </source>
</evidence>
<proteinExistence type="inferred from homology"/>
<dbReference type="PROSITE" id="PS51285">
    <property type="entry name" value="AGC_KINASE_CTER"/>
    <property type="match status" value="1"/>
</dbReference>
<feature type="compositionally biased region" description="Polar residues" evidence="10">
    <location>
        <begin position="1456"/>
        <end position="1485"/>
    </location>
</feature>
<accession>A0A9N9F275</accession>
<feature type="compositionally biased region" description="Low complexity" evidence="10">
    <location>
        <begin position="64"/>
        <end position="82"/>
    </location>
</feature>